<evidence type="ECO:0000313" key="1">
    <source>
        <dbReference type="EMBL" id="KAG8536175.1"/>
    </source>
</evidence>
<comment type="caution">
    <text evidence="1">The sequence shown here is derived from an EMBL/GenBank/DDBJ whole genome shotgun (WGS) entry which is preliminary data.</text>
</comment>
<sequence>MHYGRIMVPRSWTLYWRSSATEVTLCMTCVTHHIRGSSCTMTSVIQISALDQSFSAVYKCTDGETCNIQRTNTLISQSNNVIETLCSCFFICK</sequence>
<dbReference type="Proteomes" id="UP000824782">
    <property type="component" value="Unassembled WGS sequence"/>
</dbReference>
<dbReference type="EMBL" id="WNYA01049022">
    <property type="protein sequence ID" value="KAG8536175.1"/>
    <property type="molecule type" value="Genomic_DNA"/>
</dbReference>
<protein>
    <recommendedName>
        <fullName evidence="3">UPAR/Ly6 domain-containing protein</fullName>
    </recommendedName>
</protein>
<proteinExistence type="predicted"/>
<evidence type="ECO:0000313" key="2">
    <source>
        <dbReference type="Proteomes" id="UP000824782"/>
    </source>
</evidence>
<gene>
    <name evidence="1" type="ORF">GDO81_026977</name>
</gene>
<dbReference type="AlphaFoldDB" id="A0AAV6YN09"/>
<reference evidence="1" key="1">
    <citation type="thesis" date="2020" institute="ProQuest LLC" country="789 East Eisenhower Parkway, Ann Arbor, MI, USA">
        <title>Comparative Genomics and Chromosome Evolution.</title>
        <authorList>
            <person name="Mudd A.B."/>
        </authorList>
    </citation>
    <scope>NUCLEOTIDE SEQUENCE</scope>
    <source>
        <strain evidence="1">237g6f4</strain>
        <tissue evidence="1">Blood</tissue>
    </source>
</reference>
<name>A0AAV6YN09_ENGPU</name>
<accession>A0AAV6YN09</accession>
<evidence type="ECO:0008006" key="3">
    <source>
        <dbReference type="Google" id="ProtNLM"/>
    </source>
</evidence>
<keyword evidence="2" id="KW-1185">Reference proteome</keyword>
<organism evidence="1 2">
    <name type="scientific">Engystomops pustulosus</name>
    <name type="common">Tungara frog</name>
    <name type="synonym">Physalaemus pustulosus</name>
    <dbReference type="NCBI Taxonomy" id="76066"/>
    <lineage>
        <taxon>Eukaryota</taxon>
        <taxon>Metazoa</taxon>
        <taxon>Chordata</taxon>
        <taxon>Craniata</taxon>
        <taxon>Vertebrata</taxon>
        <taxon>Euteleostomi</taxon>
        <taxon>Amphibia</taxon>
        <taxon>Batrachia</taxon>
        <taxon>Anura</taxon>
        <taxon>Neobatrachia</taxon>
        <taxon>Hyloidea</taxon>
        <taxon>Leptodactylidae</taxon>
        <taxon>Leiuperinae</taxon>
        <taxon>Engystomops</taxon>
    </lineage>
</organism>